<dbReference type="EMBL" id="JBHSZH010000005">
    <property type="protein sequence ID" value="MFC7079950.1"/>
    <property type="molecule type" value="Genomic_DNA"/>
</dbReference>
<evidence type="ECO:0000313" key="3">
    <source>
        <dbReference type="Proteomes" id="UP001596407"/>
    </source>
</evidence>
<dbReference type="AlphaFoldDB" id="A0ABD5WM51"/>
<feature type="region of interest" description="Disordered" evidence="1">
    <location>
        <begin position="1"/>
        <end position="31"/>
    </location>
</feature>
<sequence>MSDGDPSADETPRGDDPDAPDDADLPEGWRVWNDEPGGRRILAYRPDVFDAAQFPAACMPTLYVAAGAPNRPASEAEYGTTRVWRVEFFLEPEVEVVPARTYDTREEALAGARELADEFARGELDYRGAYQVPREEYLDELDELTGE</sequence>
<accession>A0ABD5WM51</accession>
<dbReference type="Proteomes" id="UP001596407">
    <property type="component" value="Unassembled WGS sequence"/>
</dbReference>
<dbReference type="RefSeq" id="WP_276278935.1">
    <property type="nucleotide sequence ID" value="NZ_CP119809.1"/>
</dbReference>
<dbReference type="GeneID" id="79303482"/>
<reference evidence="2 3" key="1">
    <citation type="journal article" date="2019" name="Int. J. Syst. Evol. Microbiol.">
        <title>The Global Catalogue of Microorganisms (GCM) 10K type strain sequencing project: providing services to taxonomists for standard genome sequencing and annotation.</title>
        <authorList>
            <consortium name="The Broad Institute Genomics Platform"/>
            <consortium name="The Broad Institute Genome Sequencing Center for Infectious Disease"/>
            <person name="Wu L."/>
            <person name="Ma J."/>
        </authorList>
    </citation>
    <scope>NUCLEOTIDE SEQUENCE [LARGE SCALE GENOMIC DNA]</scope>
    <source>
        <strain evidence="2 3">DT72</strain>
    </source>
</reference>
<evidence type="ECO:0000256" key="1">
    <source>
        <dbReference type="SAM" id="MobiDB-lite"/>
    </source>
</evidence>
<organism evidence="2 3">
    <name type="scientific">Halorussus caseinilyticus</name>
    <dbReference type="NCBI Taxonomy" id="3034025"/>
    <lineage>
        <taxon>Archaea</taxon>
        <taxon>Methanobacteriati</taxon>
        <taxon>Methanobacteriota</taxon>
        <taxon>Stenosarchaea group</taxon>
        <taxon>Halobacteria</taxon>
        <taxon>Halobacteriales</taxon>
        <taxon>Haladaptataceae</taxon>
        <taxon>Halorussus</taxon>
    </lineage>
</organism>
<protein>
    <submittedName>
        <fullName evidence="2">DUF5820 family protein</fullName>
    </submittedName>
</protein>
<name>A0ABD5WM51_9EURY</name>
<evidence type="ECO:0000313" key="2">
    <source>
        <dbReference type="EMBL" id="MFC7079950.1"/>
    </source>
</evidence>
<gene>
    <name evidence="2" type="ORF">ACFQJ6_07270</name>
</gene>
<dbReference type="Pfam" id="PF19137">
    <property type="entry name" value="DUF5820"/>
    <property type="match status" value="1"/>
</dbReference>
<keyword evidence="3" id="KW-1185">Reference proteome</keyword>
<dbReference type="InterPro" id="IPR043858">
    <property type="entry name" value="DUF5820"/>
</dbReference>
<proteinExistence type="predicted"/>
<comment type="caution">
    <text evidence="2">The sequence shown here is derived from an EMBL/GenBank/DDBJ whole genome shotgun (WGS) entry which is preliminary data.</text>
</comment>